<keyword evidence="6 7" id="KW-0472">Membrane</keyword>
<dbReference type="NCBIfam" id="TIGR01109">
    <property type="entry name" value="Na_pump_decarbB"/>
    <property type="match status" value="1"/>
</dbReference>
<name>A0A7V7UGX7_9FIRM</name>
<feature type="transmembrane region" description="Helical" evidence="8">
    <location>
        <begin position="292"/>
        <end position="314"/>
    </location>
</feature>
<evidence type="ECO:0000256" key="2">
    <source>
        <dbReference type="ARBA" id="ARBA00022475"/>
    </source>
</evidence>
<evidence type="ECO:0000256" key="8">
    <source>
        <dbReference type="SAM" id="Phobius"/>
    </source>
</evidence>
<dbReference type="AlphaFoldDB" id="A0A7V7UGX7"/>
<keyword evidence="5 8" id="KW-1133">Transmembrane helix</keyword>
<evidence type="ECO:0000313" key="9">
    <source>
        <dbReference type="EMBL" id="KAB1439423.1"/>
    </source>
</evidence>
<dbReference type="GO" id="GO:0016829">
    <property type="term" value="F:lyase activity"/>
    <property type="evidence" value="ECO:0007669"/>
    <property type="project" value="InterPro"/>
</dbReference>
<dbReference type="EMBL" id="WAGX01000004">
    <property type="protein sequence ID" value="KAB1439423.1"/>
    <property type="molecule type" value="Genomic_DNA"/>
</dbReference>
<evidence type="ECO:0000256" key="5">
    <source>
        <dbReference type="ARBA" id="ARBA00022989"/>
    </source>
</evidence>
<gene>
    <name evidence="9" type="ORF">F7O84_03230</name>
</gene>
<keyword evidence="10" id="KW-1185">Reference proteome</keyword>
<feature type="transmembrane region" description="Helical" evidence="8">
    <location>
        <begin position="88"/>
        <end position="108"/>
    </location>
</feature>
<dbReference type="Pfam" id="PF03977">
    <property type="entry name" value="OAD_beta"/>
    <property type="match status" value="1"/>
</dbReference>
<evidence type="ECO:0000256" key="3">
    <source>
        <dbReference type="ARBA" id="ARBA00022692"/>
    </source>
</evidence>
<feature type="transmembrane region" description="Helical" evidence="8">
    <location>
        <begin position="172"/>
        <end position="195"/>
    </location>
</feature>
<feature type="transmembrane region" description="Helical" evidence="8">
    <location>
        <begin position="20"/>
        <end position="39"/>
    </location>
</feature>
<reference evidence="9 10" key="1">
    <citation type="submission" date="2019-09" db="EMBL/GenBank/DDBJ databases">
        <authorList>
            <person name="Valk L.C."/>
        </authorList>
    </citation>
    <scope>NUCLEOTIDE SEQUENCE [LARGE SCALE GENOMIC DNA]</scope>
    <source>
        <strain evidence="9">GalUA</strain>
    </source>
</reference>
<accession>A0A7V7UGX7</accession>
<feature type="transmembrane region" description="Helical" evidence="8">
    <location>
        <begin position="216"/>
        <end position="242"/>
    </location>
</feature>
<feature type="transmembrane region" description="Helical" evidence="8">
    <location>
        <begin position="262"/>
        <end position="285"/>
    </location>
</feature>
<evidence type="ECO:0000256" key="1">
    <source>
        <dbReference type="ARBA" id="ARBA00004651"/>
    </source>
</evidence>
<comment type="subcellular location">
    <subcellularLocation>
        <location evidence="1">Cell membrane</location>
        <topology evidence="1">Multi-pass membrane protein</topology>
    </subcellularLocation>
</comment>
<keyword evidence="7" id="KW-0915">Sodium</keyword>
<keyword evidence="7" id="KW-0813">Transport</keyword>
<feature type="transmembrane region" description="Helical" evidence="8">
    <location>
        <begin position="115"/>
        <end position="137"/>
    </location>
</feature>
<dbReference type="InterPro" id="IPR005661">
    <property type="entry name" value="OadB_MmdB"/>
</dbReference>
<feature type="transmembrane region" description="Helical" evidence="8">
    <location>
        <begin position="363"/>
        <end position="382"/>
    </location>
</feature>
<comment type="caution">
    <text evidence="9">The sequence shown here is derived from an EMBL/GenBank/DDBJ whole genome shotgun (WGS) entry which is preliminary data.</text>
</comment>
<evidence type="ECO:0000256" key="7">
    <source>
        <dbReference type="PIRNR" id="PIRNR015658"/>
    </source>
</evidence>
<feature type="transmembrane region" description="Helical" evidence="8">
    <location>
        <begin position="46"/>
        <end position="68"/>
    </location>
</feature>
<dbReference type="PANTHER" id="PTHR35806">
    <property type="entry name" value="OXALOACETATE DECARBOXYLASE BETA CHAIN 2"/>
    <property type="match status" value="1"/>
</dbReference>
<keyword evidence="4" id="KW-1278">Translocase</keyword>
<evidence type="ECO:0000256" key="4">
    <source>
        <dbReference type="ARBA" id="ARBA00022967"/>
    </source>
</evidence>
<dbReference type="GO" id="GO:0006814">
    <property type="term" value="P:sodium ion transport"/>
    <property type="evidence" value="ECO:0007669"/>
    <property type="project" value="UniProtKB-UniRule"/>
</dbReference>
<dbReference type="OrthoDB" id="9783838at2"/>
<reference evidence="9 10" key="2">
    <citation type="submission" date="2020-02" db="EMBL/GenBank/DDBJ databases">
        <title>Candidatus Galacturonibacter soehngenii shows hetero-acetogenic catabolism of galacturonic acid but lacks a canonical carbon monoxide dehydrogenase/acetyl-CoA synthase complex.</title>
        <authorList>
            <person name="Diender M."/>
            <person name="Stouten G.R."/>
            <person name="Petersen J.F."/>
            <person name="Nielsen P.H."/>
            <person name="Dueholm M.S."/>
            <person name="Pronk J.T."/>
            <person name="Van Loosdrecht M.C.M."/>
        </authorList>
    </citation>
    <scope>NUCLEOTIDE SEQUENCE [LARGE SCALE GENOMIC DNA]</scope>
    <source>
        <strain evidence="9">GalUA</strain>
    </source>
</reference>
<organism evidence="9 10">
    <name type="scientific">Candidatus Galacturonatibacter soehngenii</name>
    <dbReference type="NCBI Taxonomy" id="2307010"/>
    <lineage>
        <taxon>Bacteria</taxon>
        <taxon>Bacillati</taxon>
        <taxon>Bacillota</taxon>
        <taxon>Clostridia</taxon>
        <taxon>Lachnospirales</taxon>
        <taxon>Lachnospiraceae</taxon>
        <taxon>Candidatus Galacturonatibacter</taxon>
    </lineage>
</organism>
<dbReference type="Proteomes" id="UP000461768">
    <property type="component" value="Unassembled WGS sequence"/>
</dbReference>
<keyword evidence="2 7" id="KW-1003">Cell membrane</keyword>
<dbReference type="PANTHER" id="PTHR35806:SF1">
    <property type="entry name" value="OXALOACETATE DECARBOXYLASE BETA CHAIN 2"/>
    <property type="match status" value="1"/>
</dbReference>
<evidence type="ECO:0000256" key="6">
    <source>
        <dbReference type="ARBA" id="ARBA00023136"/>
    </source>
</evidence>
<keyword evidence="3 8" id="KW-0812">Transmembrane</keyword>
<sequence length="383" mass="40578">MEYVIDTMSNLLHQTAFFNLKWGNFLMIVVACVFLYLAIRKEYEPLLLVPIAFGMLLVNLYPDIMLSIEDSSNGVGGLLHYFYLLDEWAILPPLIFLGVGCMTDFGPLIANPSSFLLGAAAQLGIFMAYLIAILLGFSDKAAAAISIIGGADGPTSIFLAGKLGQSALMGPIAVAAYSYMSLVPIIQPPIMKLLTTEDERKIKMAQLRHVSKLERILFPIVVTIVVVIILPSTAPLVGMLMLGNLFKESGVVRQLVETASNTMMYIVVILLGTSVGATTSAEAFLNLNTLKIVVLGLFAFAFGTAGGVIFGKIMCKVSGGKINPLIGSAGVSAVPMAARVSQKVGAEADPTNFLLMHAMGPNVAGVIGTAVAAGTFMAIFGVF</sequence>
<keyword evidence="7" id="KW-0406">Ion transport</keyword>
<dbReference type="RefSeq" id="WP_151141906.1">
    <property type="nucleotide sequence ID" value="NZ_WAGX01000004.1"/>
</dbReference>
<evidence type="ECO:0000313" key="10">
    <source>
        <dbReference type="Proteomes" id="UP000461768"/>
    </source>
</evidence>
<protein>
    <submittedName>
        <fullName evidence="9">Sodium ion-translocating decarboxylase subunit beta</fullName>
    </submittedName>
</protein>
<dbReference type="PIRSF" id="PIRSF015658">
    <property type="entry name" value="MmdB_OadB"/>
    <property type="match status" value="1"/>
</dbReference>
<proteinExistence type="predicted"/>
<dbReference type="GO" id="GO:0005886">
    <property type="term" value="C:plasma membrane"/>
    <property type="evidence" value="ECO:0007669"/>
    <property type="project" value="UniProtKB-SubCell"/>
</dbReference>
<keyword evidence="7" id="KW-0739">Sodium transport</keyword>